<dbReference type="EMBL" id="CP027753">
    <property type="protein sequence ID" value="AZE48399.1"/>
    <property type="molecule type" value="Genomic_DNA"/>
</dbReference>
<dbReference type="RefSeq" id="WP_164486481.1">
    <property type="nucleotide sequence ID" value="NZ_CP027753.1"/>
</dbReference>
<accession>A0A3G7TQ52</accession>
<sequence length="57" mass="6575">MNAELPLLYTNEVFPEFLRTLDKAPFTEQELADFNEQALATVNKNQAYVFSNASRYT</sequence>
<organism evidence="1 2">
    <name type="scientific">Pseudomonas chlororaphis</name>
    <dbReference type="NCBI Taxonomy" id="587753"/>
    <lineage>
        <taxon>Bacteria</taxon>
        <taxon>Pseudomonadati</taxon>
        <taxon>Pseudomonadota</taxon>
        <taxon>Gammaproteobacteria</taxon>
        <taxon>Pseudomonadales</taxon>
        <taxon>Pseudomonadaceae</taxon>
        <taxon>Pseudomonas</taxon>
    </lineage>
</organism>
<evidence type="ECO:0000313" key="1">
    <source>
        <dbReference type="EMBL" id="AZE48399.1"/>
    </source>
</evidence>
<evidence type="ECO:0000313" key="2">
    <source>
        <dbReference type="Proteomes" id="UP000268048"/>
    </source>
</evidence>
<reference evidence="1 2" key="1">
    <citation type="submission" date="2018-03" db="EMBL/GenBank/DDBJ databases">
        <title>Diversity of phytobeneficial traits revealed by whole-genome analysis of worldwide-isolated phenazine-producing Pseudomonas spp.</title>
        <authorList>
            <person name="Biessy A."/>
            <person name="Novinscak A."/>
            <person name="Blom J."/>
            <person name="Leger G."/>
            <person name="Thomashow L.S."/>
            <person name="Cazorla F.M."/>
            <person name="Josic D."/>
            <person name="Filion M."/>
        </authorList>
    </citation>
    <scope>NUCLEOTIDE SEQUENCE [LARGE SCALE GENOMIC DNA]</scope>
    <source>
        <strain evidence="1 2">B25</strain>
    </source>
</reference>
<name>A0A3G7TQ52_9PSED</name>
<dbReference type="AlphaFoldDB" id="A0A3G7TQ52"/>
<proteinExistence type="predicted"/>
<protein>
    <submittedName>
        <fullName evidence="1">Uncharacterized protein</fullName>
    </submittedName>
</protein>
<dbReference type="Proteomes" id="UP000268048">
    <property type="component" value="Chromosome"/>
</dbReference>
<gene>
    <name evidence="1" type="ORF">C4K04_2727</name>
</gene>